<keyword evidence="7" id="KW-0206">Cytoskeleton</keyword>
<feature type="region of interest" description="Disordered" evidence="13">
    <location>
        <begin position="452"/>
        <end position="490"/>
    </location>
</feature>
<dbReference type="Pfam" id="PF00612">
    <property type="entry name" value="IQ"/>
    <property type="match status" value="1"/>
</dbReference>
<feature type="compositionally biased region" description="Polar residues" evidence="13">
    <location>
        <begin position="417"/>
        <end position="435"/>
    </location>
</feature>
<gene>
    <name evidence="14" type="ORF">RI129_008098</name>
</gene>
<dbReference type="AlphaFoldDB" id="A0AAN7VFC8"/>
<dbReference type="SMART" id="SM00365">
    <property type="entry name" value="LRR_SD22"/>
    <property type="match status" value="4"/>
</dbReference>
<keyword evidence="8" id="KW-0539">Nucleus</keyword>
<dbReference type="PROSITE" id="PS51450">
    <property type="entry name" value="LRR"/>
    <property type="match status" value="4"/>
</dbReference>
<evidence type="ECO:0000256" key="11">
    <source>
        <dbReference type="ARBA" id="ARBA00068862"/>
    </source>
</evidence>
<evidence type="ECO:0000256" key="7">
    <source>
        <dbReference type="ARBA" id="ARBA00023212"/>
    </source>
</evidence>
<evidence type="ECO:0000256" key="6">
    <source>
        <dbReference type="ARBA" id="ARBA00022794"/>
    </source>
</evidence>
<comment type="subcellular location">
    <subcellularLocation>
        <location evidence="2">Cytoplasm</location>
        <location evidence="2">Cytoskeleton</location>
        <location evidence="2">Microtubule organizing center</location>
        <location evidence="2">Centrosome</location>
    </subcellularLocation>
    <subcellularLocation>
        <location evidence="1">Nucleus</location>
    </subcellularLocation>
</comment>
<evidence type="ECO:0000256" key="1">
    <source>
        <dbReference type="ARBA" id="ARBA00004123"/>
    </source>
</evidence>
<comment type="function">
    <text evidence="10">Acts as a key negative regulator of ciliogenesis in collaboration with CCP110 by capping the mother centriole thereby preventing cilia formation. Required for recruitment of CCP110 to the centrosome.</text>
</comment>
<dbReference type="PROSITE" id="PS50096">
    <property type="entry name" value="IQ"/>
    <property type="match status" value="1"/>
</dbReference>
<evidence type="ECO:0000313" key="15">
    <source>
        <dbReference type="Proteomes" id="UP001329430"/>
    </source>
</evidence>
<dbReference type="GO" id="GO:0000398">
    <property type="term" value="P:mRNA splicing, via spliceosome"/>
    <property type="evidence" value="ECO:0007669"/>
    <property type="project" value="InterPro"/>
</dbReference>
<dbReference type="InterPro" id="IPR044640">
    <property type="entry name" value="RU2A"/>
</dbReference>
<dbReference type="PANTHER" id="PTHR10552">
    <property type="entry name" value="U2 SMALL NUCLEAR RIBONUCLEOPROTEIN A"/>
    <property type="match status" value="1"/>
</dbReference>
<name>A0AAN7VFC8_9COLE</name>
<dbReference type="Pfam" id="PF14580">
    <property type="entry name" value="LRR_9"/>
    <property type="match status" value="1"/>
</dbReference>
<keyword evidence="5" id="KW-0677">Repeat</keyword>
<evidence type="ECO:0000256" key="13">
    <source>
        <dbReference type="SAM" id="MobiDB-lite"/>
    </source>
</evidence>
<keyword evidence="15" id="KW-1185">Reference proteome</keyword>
<dbReference type="SMART" id="SM00015">
    <property type="entry name" value="IQ"/>
    <property type="match status" value="1"/>
</dbReference>
<dbReference type="CDD" id="cd23767">
    <property type="entry name" value="IQCD"/>
    <property type="match status" value="1"/>
</dbReference>
<feature type="compositionally biased region" description="Polar residues" evidence="13">
    <location>
        <begin position="706"/>
        <end position="721"/>
    </location>
</feature>
<evidence type="ECO:0000256" key="10">
    <source>
        <dbReference type="ARBA" id="ARBA00058656"/>
    </source>
</evidence>
<dbReference type="GO" id="GO:0005813">
    <property type="term" value="C:centrosome"/>
    <property type="evidence" value="ECO:0007669"/>
    <property type="project" value="UniProtKB-SubCell"/>
</dbReference>
<dbReference type="Proteomes" id="UP001329430">
    <property type="component" value="Chromosome 5"/>
</dbReference>
<sequence length="757" mass="85024">MDNLLDSLDLTGKKLKKLNKPSSNEAQVATLILDDNELQRLDNIDSYNKVQKLCVSRNHLLRMYGVCRLHLLHTLNLAHNEILTIEGLKDLINLKHLCLAGNAIKTIEHLNTNVKLEFLDLSENRISHVADLSFLKNLKELLLHGNKIGHLHQCDKYLPSSLVTLTLASNNINDLNEISQLVHLTALNNISLANNPCVNMTGNVIGFDYRPFIVNWCMSVRTIDGYVVDAIESLRAEWLYSQGRGRHFRVGDQQELSQYLATVCPLTGEALETEEDRKLRLILSKAQHHQQQLRDQEINPETCGSPITRKKLQSAKYSPRLASRLNSKPVDLMTSSCYSSNNSTSSPIMTKSLDPSILSHSVTPKSNDYNTNDHQNGIVEKCLEDISSPLQALSKLVPVPESLMSPDYRPMPLGNRIHSSNNRTPSKIMQSSHSPKPSRIATIKAKVLNDSVKKSNTSPNQQRKCLQNSQSKQLEKNTEPNIKKSLSSEDESEICPTKLQMIQIKVEKHRQKDAELCPTTEDKVENAAIYIQKMWRGYHVRNKNKYVQELFKSLQSQRSEQYIQKLASDMESTKVALESERKIQMLQMQAINALWKKVCTIHSDGETSGNVLQSTTSALENTEIVKDLAETCNMLHSQVQQLQGSMQDIIKFMSTFGQIPAIQQHMKENAIATQTEISAVHTPQGEAGKIFPFQKQARPSSLPLPVSQQRKQSTPSNGDIVTNQELKQFAGTLVDGVIKTVSETKSDTLDGGFEQTE</sequence>
<dbReference type="GO" id="GO:0005634">
    <property type="term" value="C:nucleus"/>
    <property type="evidence" value="ECO:0007669"/>
    <property type="project" value="UniProtKB-SubCell"/>
</dbReference>
<dbReference type="GO" id="GO:0030030">
    <property type="term" value="P:cell projection organization"/>
    <property type="evidence" value="ECO:0007669"/>
    <property type="project" value="UniProtKB-KW"/>
</dbReference>
<evidence type="ECO:0000256" key="2">
    <source>
        <dbReference type="ARBA" id="ARBA00004300"/>
    </source>
</evidence>
<feature type="region of interest" description="Disordered" evidence="13">
    <location>
        <begin position="699"/>
        <end position="721"/>
    </location>
</feature>
<feature type="compositionally biased region" description="Basic and acidic residues" evidence="13">
    <location>
        <begin position="473"/>
        <end position="482"/>
    </location>
</feature>
<reference evidence="14 15" key="1">
    <citation type="journal article" date="2024" name="Insects">
        <title>An Improved Chromosome-Level Genome Assembly of the Firefly Pyrocoelia pectoralis.</title>
        <authorList>
            <person name="Fu X."/>
            <person name="Meyer-Rochow V.B."/>
            <person name="Ballantyne L."/>
            <person name="Zhu X."/>
        </authorList>
    </citation>
    <scope>NUCLEOTIDE SEQUENCE [LARGE SCALE GENOMIC DNA]</scope>
    <source>
        <strain evidence="14">XCY_ONT2</strain>
    </source>
</reference>
<dbReference type="Gene3D" id="3.80.10.10">
    <property type="entry name" value="Ribonuclease Inhibitor"/>
    <property type="match status" value="2"/>
</dbReference>
<dbReference type="FunFam" id="3.80.10.10:FF:000165">
    <property type="entry name" value="Centrosomal protein of 97 kDa"/>
    <property type="match status" value="1"/>
</dbReference>
<evidence type="ECO:0000256" key="4">
    <source>
        <dbReference type="ARBA" id="ARBA00022614"/>
    </source>
</evidence>
<protein>
    <recommendedName>
        <fullName evidence="11">Centrosomal protein of 97 kDa</fullName>
    </recommendedName>
    <alternativeName>
        <fullName evidence="12">Leucine-rich repeat and IQ domain-containing protein 2</fullName>
    </alternativeName>
</protein>
<proteinExistence type="inferred from homology"/>
<evidence type="ECO:0000256" key="3">
    <source>
        <dbReference type="ARBA" id="ARBA00022490"/>
    </source>
</evidence>
<accession>A0AAN7VFC8</accession>
<evidence type="ECO:0000256" key="5">
    <source>
        <dbReference type="ARBA" id="ARBA00022737"/>
    </source>
</evidence>
<keyword evidence="3" id="KW-0963">Cytoplasm</keyword>
<keyword evidence="4" id="KW-0433">Leucine-rich repeat</keyword>
<evidence type="ECO:0000313" key="14">
    <source>
        <dbReference type="EMBL" id="KAK5644253.1"/>
    </source>
</evidence>
<dbReference type="InterPro" id="IPR001611">
    <property type="entry name" value="Leu-rich_rpt"/>
</dbReference>
<dbReference type="SUPFAM" id="SSF52058">
    <property type="entry name" value="L domain-like"/>
    <property type="match status" value="1"/>
</dbReference>
<evidence type="ECO:0000256" key="12">
    <source>
        <dbReference type="ARBA" id="ARBA00076677"/>
    </source>
</evidence>
<dbReference type="GO" id="GO:0030620">
    <property type="term" value="F:U2 snRNA binding"/>
    <property type="evidence" value="ECO:0007669"/>
    <property type="project" value="InterPro"/>
</dbReference>
<dbReference type="EMBL" id="JAVRBK010000005">
    <property type="protein sequence ID" value="KAK5644253.1"/>
    <property type="molecule type" value="Genomic_DNA"/>
</dbReference>
<evidence type="ECO:0000256" key="9">
    <source>
        <dbReference type="ARBA" id="ARBA00024196"/>
    </source>
</evidence>
<evidence type="ECO:0000256" key="8">
    <source>
        <dbReference type="ARBA" id="ARBA00023242"/>
    </source>
</evidence>
<comment type="similarity">
    <text evidence="9">Belongs to the U2 small nuclear ribonucleoprotein A family.</text>
</comment>
<feature type="compositionally biased region" description="Polar residues" evidence="13">
    <location>
        <begin position="454"/>
        <end position="472"/>
    </location>
</feature>
<comment type="caution">
    <text evidence="14">The sequence shown here is derived from an EMBL/GenBank/DDBJ whole genome shotgun (WGS) entry which is preliminary data.</text>
</comment>
<dbReference type="InterPro" id="IPR000048">
    <property type="entry name" value="IQ_motif_EF-hand-BS"/>
</dbReference>
<dbReference type="InterPro" id="IPR032675">
    <property type="entry name" value="LRR_dom_sf"/>
</dbReference>
<feature type="region of interest" description="Disordered" evidence="13">
    <location>
        <begin position="405"/>
        <end position="439"/>
    </location>
</feature>
<dbReference type="PANTHER" id="PTHR10552:SF6">
    <property type="entry name" value="U2 SMALL NUCLEAR RIBONUCLEOPROTEIN A"/>
    <property type="match status" value="1"/>
</dbReference>
<keyword evidence="6" id="KW-0970">Cilium biogenesis/degradation</keyword>
<organism evidence="14 15">
    <name type="scientific">Pyrocoelia pectoralis</name>
    <dbReference type="NCBI Taxonomy" id="417401"/>
    <lineage>
        <taxon>Eukaryota</taxon>
        <taxon>Metazoa</taxon>
        <taxon>Ecdysozoa</taxon>
        <taxon>Arthropoda</taxon>
        <taxon>Hexapoda</taxon>
        <taxon>Insecta</taxon>
        <taxon>Pterygota</taxon>
        <taxon>Neoptera</taxon>
        <taxon>Endopterygota</taxon>
        <taxon>Coleoptera</taxon>
        <taxon>Polyphaga</taxon>
        <taxon>Elateriformia</taxon>
        <taxon>Elateroidea</taxon>
        <taxon>Lampyridae</taxon>
        <taxon>Lampyrinae</taxon>
        <taxon>Pyrocoelia</taxon>
    </lineage>
</organism>